<dbReference type="Proteomes" id="UP000192505">
    <property type="component" value="Unassembled WGS sequence"/>
</dbReference>
<comment type="caution">
    <text evidence="3">The sequence shown here is derived from an EMBL/GenBank/DDBJ whole genome shotgun (WGS) entry which is preliminary data.</text>
</comment>
<dbReference type="Pfam" id="PF18090">
    <property type="entry name" value="SoPB_HTH"/>
    <property type="match status" value="1"/>
</dbReference>
<organism evidence="3 4">
    <name type="scientific">Rhodoferax ferrireducens</name>
    <dbReference type="NCBI Taxonomy" id="192843"/>
    <lineage>
        <taxon>Bacteria</taxon>
        <taxon>Pseudomonadati</taxon>
        <taxon>Pseudomonadota</taxon>
        <taxon>Betaproteobacteria</taxon>
        <taxon>Burkholderiales</taxon>
        <taxon>Comamonadaceae</taxon>
        <taxon>Rhodoferax</taxon>
    </lineage>
</organism>
<evidence type="ECO:0000259" key="2">
    <source>
        <dbReference type="SMART" id="SM00470"/>
    </source>
</evidence>
<evidence type="ECO:0000256" key="1">
    <source>
        <dbReference type="ARBA" id="ARBA00006295"/>
    </source>
</evidence>
<dbReference type="GO" id="GO:0003677">
    <property type="term" value="F:DNA binding"/>
    <property type="evidence" value="ECO:0007669"/>
    <property type="project" value="InterPro"/>
</dbReference>
<evidence type="ECO:0000313" key="3">
    <source>
        <dbReference type="EMBL" id="OQW85870.1"/>
    </source>
</evidence>
<dbReference type="PANTHER" id="PTHR33375">
    <property type="entry name" value="CHROMOSOME-PARTITIONING PROTEIN PARB-RELATED"/>
    <property type="match status" value="1"/>
</dbReference>
<dbReference type="InterPro" id="IPR004437">
    <property type="entry name" value="ParB/RepB/Spo0J"/>
</dbReference>
<sequence>MALKDKAAKVDLSHINVAPVNRPGASTQSKTAIGMHAEALFRDEKIAAENEALKTKLAEFEGASATKKIDPKRVRASKWANRHEESFNNSDFQSLKAEIETAGGNVQPIKVRPVKDDPGCYELIFGHRRHRACLELGIEVLALVEDLNDADLFCQMDRENRERSALRPWETGTTYARALDEGLFASARKLAEAASIDLSQLGKALALARLPADIVASFGSPLDLQYRWAPLLTQALQKNPDLILERAKAIKASDEKLSASQVLSRLLEGGGTVPPPASKSIQINGKAGESGHIKFDSKKRTVVINLKNIDPKRFPDLEKALKSLVSI</sequence>
<dbReference type="Gene3D" id="3.90.1530.10">
    <property type="entry name" value="Conserved hypothetical protein from pyrococcus furiosus pfu- 392566-001, ParB domain"/>
    <property type="match status" value="1"/>
</dbReference>
<dbReference type="PANTHER" id="PTHR33375:SF1">
    <property type="entry name" value="CHROMOSOME-PARTITIONING PROTEIN PARB-RELATED"/>
    <property type="match status" value="1"/>
</dbReference>
<dbReference type="EMBL" id="MTEI01000031">
    <property type="protein sequence ID" value="OQW85870.1"/>
    <property type="molecule type" value="Genomic_DNA"/>
</dbReference>
<dbReference type="SUPFAM" id="SSF109709">
    <property type="entry name" value="KorB DNA-binding domain-like"/>
    <property type="match status" value="1"/>
</dbReference>
<dbReference type="SMART" id="SM00470">
    <property type="entry name" value="ParB"/>
    <property type="match status" value="1"/>
</dbReference>
<dbReference type="CDD" id="cd16405">
    <property type="entry name" value="RepB_like_N"/>
    <property type="match status" value="1"/>
</dbReference>
<dbReference type="InterPro" id="IPR037972">
    <property type="entry name" value="RepB_N"/>
</dbReference>
<dbReference type="Pfam" id="PF02195">
    <property type="entry name" value="ParB_N"/>
    <property type="match status" value="1"/>
</dbReference>
<dbReference type="InterPro" id="IPR050336">
    <property type="entry name" value="Chromosome_partition/occlusion"/>
</dbReference>
<dbReference type="InterPro" id="IPR003115">
    <property type="entry name" value="ParB_N"/>
</dbReference>
<gene>
    <name evidence="3" type="ORF">BWK72_20180</name>
</gene>
<dbReference type="InterPro" id="IPR036086">
    <property type="entry name" value="ParB/Sulfiredoxin_sf"/>
</dbReference>
<dbReference type="InterPro" id="IPR040873">
    <property type="entry name" value="SoPB_HTH"/>
</dbReference>
<dbReference type="GO" id="GO:0005694">
    <property type="term" value="C:chromosome"/>
    <property type="evidence" value="ECO:0007669"/>
    <property type="project" value="TreeGrafter"/>
</dbReference>
<proteinExistence type="inferred from homology"/>
<name>A0A1W9KNY5_9BURK</name>
<dbReference type="NCBIfam" id="TIGR00180">
    <property type="entry name" value="parB_part"/>
    <property type="match status" value="1"/>
</dbReference>
<dbReference type="GO" id="GO:0007059">
    <property type="term" value="P:chromosome segregation"/>
    <property type="evidence" value="ECO:0007669"/>
    <property type="project" value="TreeGrafter"/>
</dbReference>
<protein>
    <recommendedName>
        <fullName evidence="2">ParB-like N-terminal domain-containing protein</fullName>
    </recommendedName>
</protein>
<dbReference type="AlphaFoldDB" id="A0A1W9KNY5"/>
<accession>A0A1W9KNY5</accession>
<dbReference type="SUPFAM" id="SSF110849">
    <property type="entry name" value="ParB/Sulfiredoxin"/>
    <property type="match status" value="1"/>
</dbReference>
<reference evidence="3 4" key="1">
    <citation type="submission" date="2017-01" db="EMBL/GenBank/DDBJ databases">
        <title>Novel large sulfur bacteria in the metagenomes of groundwater-fed chemosynthetic microbial mats in the Lake Huron basin.</title>
        <authorList>
            <person name="Sharrar A.M."/>
            <person name="Flood B.E."/>
            <person name="Bailey J.V."/>
            <person name="Jones D.S."/>
            <person name="Biddanda B."/>
            <person name="Ruberg S.A."/>
            <person name="Marcus D.N."/>
            <person name="Dick G.J."/>
        </authorList>
    </citation>
    <scope>NUCLEOTIDE SEQUENCE [LARGE SCALE GENOMIC DNA]</scope>
    <source>
        <strain evidence="3">A7</strain>
    </source>
</reference>
<evidence type="ECO:0000313" key="4">
    <source>
        <dbReference type="Proteomes" id="UP000192505"/>
    </source>
</evidence>
<dbReference type="Gene3D" id="1.10.10.2830">
    <property type="match status" value="1"/>
</dbReference>
<feature type="domain" description="ParB-like N-terminal" evidence="2">
    <location>
        <begin position="67"/>
        <end position="161"/>
    </location>
</feature>
<comment type="similarity">
    <text evidence="1">Belongs to the ParB family.</text>
</comment>